<organism evidence="2 3">
    <name type="scientific">Nocardia panacis</name>
    <dbReference type="NCBI Taxonomy" id="2340916"/>
    <lineage>
        <taxon>Bacteria</taxon>
        <taxon>Bacillati</taxon>
        <taxon>Actinomycetota</taxon>
        <taxon>Actinomycetes</taxon>
        <taxon>Mycobacteriales</taxon>
        <taxon>Nocardiaceae</taxon>
        <taxon>Nocardia</taxon>
    </lineage>
</organism>
<keyword evidence="3" id="KW-1185">Reference proteome</keyword>
<evidence type="ECO:0000313" key="3">
    <source>
        <dbReference type="Proteomes" id="UP000266677"/>
    </source>
</evidence>
<comment type="caution">
    <text evidence="2">The sequence shown here is derived from an EMBL/GenBank/DDBJ whole genome shotgun (WGS) entry which is preliminary data.</text>
</comment>
<feature type="region of interest" description="Disordered" evidence="1">
    <location>
        <begin position="297"/>
        <end position="324"/>
    </location>
</feature>
<dbReference type="AlphaFoldDB" id="A0A3A4K9Z8"/>
<accession>A0A3A4K9Z8</accession>
<dbReference type="EMBL" id="QZFU01000041">
    <property type="protein sequence ID" value="RJO70023.1"/>
    <property type="molecule type" value="Genomic_DNA"/>
</dbReference>
<evidence type="ECO:0000256" key="1">
    <source>
        <dbReference type="SAM" id="MobiDB-lite"/>
    </source>
</evidence>
<reference evidence="2 3" key="1">
    <citation type="submission" date="2018-09" db="EMBL/GenBank/DDBJ databases">
        <title>YIM PH21274 draft genome.</title>
        <authorList>
            <person name="Miao C."/>
        </authorList>
    </citation>
    <scope>NUCLEOTIDE SEQUENCE [LARGE SCALE GENOMIC DNA]</scope>
    <source>
        <strain evidence="2 3">YIM PH 21724</strain>
    </source>
</reference>
<evidence type="ECO:0000313" key="2">
    <source>
        <dbReference type="EMBL" id="RJO70023.1"/>
    </source>
</evidence>
<name>A0A3A4K9Z8_9NOCA</name>
<dbReference type="Proteomes" id="UP000266677">
    <property type="component" value="Unassembled WGS sequence"/>
</dbReference>
<dbReference type="OrthoDB" id="4549092at2"/>
<proteinExistence type="predicted"/>
<gene>
    <name evidence="2" type="ORF">D5S18_29620</name>
</gene>
<sequence length="324" mass="36658">MDVAWDVRQQVIVEASELAFHQGADLGPFECLGCFQPATAVAVHTEHTTAHFRAKHLEDCMISGDPALIRRDGVLAPAREQLTDTADYPARMVEPDKREQIDSAAVDPPERPSTRSRQRAGSTRGGQGRRLSTATTIRPFCRTFILYPNNRAELSISLPGVDADKYLYAFKRLDKETITTYPNRRIFYAEVAWSIGPDLTDTAATVYLYAGERDPDTPAKVTNPYLVVIDWSSWDNRLRASLRREITSAAKQAREHAGSSVRSWMFFLADQDPTDHTTFHLDHHAYYRFATAAITYPDRTPRPHTRRSTKPTWARGAKRQPGRR</sequence>
<dbReference type="RefSeq" id="WP_120044390.1">
    <property type="nucleotide sequence ID" value="NZ_QZFU01000041.1"/>
</dbReference>
<protein>
    <submittedName>
        <fullName evidence="2">Uncharacterized protein</fullName>
    </submittedName>
</protein>
<feature type="region of interest" description="Disordered" evidence="1">
    <location>
        <begin position="85"/>
        <end position="132"/>
    </location>
</feature>